<keyword evidence="1" id="KW-0808">Transferase</keyword>
<accession>A0ABS0N2A5</accession>
<evidence type="ECO:0000313" key="5">
    <source>
        <dbReference type="EMBL" id="MBH5322096.1"/>
    </source>
</evidence>
<dbReference type="PANTHER" id="PTHR43792">
    <property type="entry name" value="GNAT FAMILY, PUTATIVE (AFU_ORTHOLOGUE AFUA_3G00765)-RELATED-RELATED"/>
    <property type="match status" value="1"/>
</dbReference>
<evidence type="ECO:0000313" key="6">
    <source>
        <dbReference type="Proteomes" id="UP000602442"/>
    </source>
</evidence>
<comment type="similarity">
    <text evidence="3">Belongs to the acetyltransferase family. RimJ subfamily.</text>
</comment>
<keyword evidence="2" id="KW-0012">Acyltransferase</keyword>
<dbReference type="Proteomes" id="UP000602442">
    <property type="component" value="Unassembled WGS sequence"/>
</dbReference>
<dbReference type="PROSITE" id="PS51186">
    <property type="entry name" value="GNAT"/>
    <property type="match status" value="1"/>
</dbReference>
<dbReference type="InterPro" id="IPR000182">
    <property type="entry name" value="GNAT_dom"/>
</dbReference>
<feature type="domain" description="N-acetyltransferase" evidence="4">
    <location>
        <begin position="8"/>
        <end position="171"/>
    </location>
</feature>
<dbReference type="EMBL" id="JAEANY010000002">
    <property type="protein sequence ID" value="MBH5322096.1"/>
    <property type="molecule type" value="Genomic_DNA"/>
</dbReference>
<gene>
    <name evidence="5" type="ORF">I5L03_05810</name>
</gene>
<dbReference type="InterPro" id="IPR016181">
    <property type="entry name" value="Acyl_CoA_acyltransferase"/>
</dbReference>
<evidence type="ECO:0000256" key="1">
    <source>
        <dbReference type="ARBA" id="ARBA00022679"/>
    </source>
</evidence>
<dbReference type="PANTHER" id="PTHR43792:SF8">
    <property type="entry name" value="[RIBOSOMAL PROTEIN US5]-ALANINE N-ACETYLTRANSFERASE"/>
    <property type="match status" value="1"/>
</dbReference>
<evidence type="ECO:0000256" key="2">
    <source>
        <dbReference type="ARBA" id="ARBA00023315"/>
    </source>
</evidence>
<dbReference type="RefSeq" id="WP_197920820.1">
    <property type="nucleotide sequence ID" value="NZ_CAWPTA010000007.1"/>
</dbReference>
<dbReference type="Gene3D" id="3.40.630.30">
    <property type="match status" value="1"/>
</dbReference>
<keyword evidence="6" id="KW-1185">Reference proteome</keyword>
<dbReference type="Pfam" id="PF13302">
    <property type="entry name" value="Acetyltransf_3"/>
    <property type="match status" value="1"/>
</dbReference>
<dbReference type="SUPFAM" id="SSF55729">
    <property type="entry name" value="Acyl-CoA N-acyltransferases (Nat)"/>
    <property type="match status" value="1"/>
</dbReference>
<comment type="caution">
    <text evidence="5">The sequence shown here is derived from an EMBL/GenBank/DDBJ whole genome shotgun (WGS) entry which is preliminary data.</text>
</comment>
<proteinExistence type="inferred from homology"/>
<organism evidence="5 6">
    <name type="scientific">Aurantiacibacter sediminis</name>
    <dbReference type="NCBI Taxonomy" id="2793064"/>
    <lineage>
        <taxon>Bacteria</taxon>
        <taxon>Pseudomonadati</taxon>
        <taxon>Pseudomonadota</taxon>
        <taxon>Alphaproteobacteria</taxon>
        <taxon>Sphingomonadales</taxon>
        <taxon>Erythrobacteraceae</taxon>
        <taxon>Aurantiacibacter</taxon>
    </lineage>
</organism>
<dbReference type="InterPro" id="IPR051531">
    <property type="entry name" value="N-acetyltransferase"/>
</dbReference>
<evidence type="ECO:0000259" key="4">
    <source>
        <dbReference type="PROSITE" id="PS51186"/>
    </source>
</evidence>
<protein>
    <submittedName>
        <fullName evidence="5">GNAT family N-acetyltransferase</fullName>
    </submittedName>
</protein>
<name>A0ABS0N2A5_9SPHN</name>
<reference evidence="5 6" key="1">
    <citation type="submission" date="2020-11" db="EMBL/GenBank/DDBJ databases">
        <title>Erythrobacter sediminis sp. nov., a marine bacterium from a tidal flat of Garorim Bay.</title>
        <authorList>
            <person name="Kim D."/>
            <person name="Yoo Y."/>
            <person name="Kim J.-J."/>
        </authorList>
    </citation>
    <scope>NUCLEOTIDE SEQUENCE [LARGE SCALE GENOMIC DNA]</scope>
    <source>
        <strain evidence="5 6">JGD-13</strain>
    </source>
</reference>
<sequence length="183" mass="20239">MFMRTQRLFLRPVFLEDWRGIYRGIADETIVRNLARAPWPYTEDDARQFCATAAQGEGHRFVITLPQAVGAPIIGMIGFEQLDSVGEEVGYWIGRDWQGRGYATEALHGVVEIADAIGIDTIEARHFLDNPASGCVLRKAGFADTGEITATRSLGRGDEQVLSRRYVKNLRVTAAVSERPAAA</sequence>
<evidence type="ECO:0000256" key="3">
    <source>
        <dbReference type="ARBA" id="ARBA00038502"/>
    </source>
</evidence>